<comment type="caution">
    <text evidence="1">The sequence shown here is derived from an EMBL/GenBank/DDBJ whole genome shotgun (WGS) entry which is preliminary data.</text>
</comment>
<evidence type="ECO:0008006" key="3">
    <source>
        <dbReference type="Google" id="ProtNLM"/>
    </source>
</evidence>
<name>A0A368U0K8_9GAMM</name>
<organism evidence="1 2">
    <name type="scientific">Billgrantia montanilacus</name>
    <dbReference type="NCBI Taxonomy" id="2282305"/>
    <lineage>
        <taxon>Bacteria</taxon>
        <taxon>Pseudomonadati</taxon>
        <taxon>Pseudomonadota</taxon>
        <taxon>Gammaproteobacteria</taxon>
        <taxon>Oceanospirillales</taxon>
        <taxon>Halomonadaceae</taxon>
        <taxon>Billgrantia</taxon>
    </lineage>
</organism>
<evidence type="ECO:0000313" key="1">
    <source>
        <dbReference type="EMBL" id="RCV90548.1"/>
    </source>
</evidence>
<dbReference type="SUPFAM" id="SSF56935">
    <property type="entry name" value="Porins"/>
    <property type="match status" value="1"/>
</dbReference>
<dbReference type="Proteomes" id="UP000252405">
    <property type="component" value="Unassembled WGS sequence"/>
</dbReference>
<dbReference type="Pfam" id="PF06980">
    <property type="entry name" value="DUF1302"/>
    <property type="match status" value="1"/>
</dbReference>
<evidence type="ECO:0000313" key="2">
    <source>
        <dbReference type="Proteomes" id="UP000252405"/>
    </source>
</evidence>
<proteinExistence type="predicted"/>
<accession>A0A368U0K8</accession>
<sequence length="349" mass="39304">MQLAGLASYDAELEDASYMEVDQSYIEWGPTPSLNIKSGRQIISLGESNYFQLADRINPVDERAFGLSELSETLLPVAASRLSYYQSRWGVDLIALHEFRPNHYDEPYGDFDPYIEFRDMPLEIQENRPDVSLTSPDVAGRFFLSRPWGDIALFASRLHGREARPTAVSENTLHFDYSELTLMGASANRVLGSWLLKSEYAYSDGDLYLRDYSGERAMQDSNALSVTGSTHRWMVGGRYTGARNLTLDLEILSSHIVSVDGPLGEDRTQLKGVASIERQMLNEKLVANLTYMGWEDNLASMVRVRLDYALQDDVVVFAGAVNYSASAEDQMLAPYRNNDRMFVGFTLSF</sequence>
<gene>
    <name evidence="1" type="ORF">DU505_06350</name>
</gene>
<keyword evidence="2" id="KW-1185">Reference proteome</keyword>
<dbReference type="AlphaFoldDB" id="A0A368U0K8"/>
<dbReference type="EMBL" id="QPII01000003">
    <property type="protein sequence ID" value="RCV90548.1"/>
    <property type="molecule type" value="Genomic_DNA"/>
</dbReference>
<protein>
    <recommendedName>
        <fullName evidence="3">TonB-dependent receptor-like beta-barrel domain-containing protein</fullName>
    </recommendedName>
</protein>
<dbReference type="InterPro" id="IPR010727">
    <property type="entry name" value="DUF1302"/>
</dbReference>
<reference evidence="1 2" key="1">
    <citation type="submission" date="2018-07" db="EMBL/GenBank/DDBJ databases">
        <title>Halomonas montanilacus sp. nov., isolated from Lake Pengyan on Tibetan Plateau.</title>
        <authorList>
            <person name="Lu H."/>
            <person name="Xing P."/>
            <person name="Wu Q."/>
        </authorList>
    </citation>
    <scope>NUCLEOTIDE SEQUENCE [LARGE SCALE GENOMIC DNA]</scope>
    <source>
        <strain evidence="1 2">PYC7W</strain>
    </source>
</reference>